<evidence type="ECO:0000313" key="4">
    <source>
        <dbReference type="Proteomes" id="UP001174934"/>
    </source>
</evidence>
<proteinExistence type="predicted"/>
<evidence type="ECO:0000256" key="1">
    <source>
        <dbReference type="SAM" id="MobiDB-lite"/>
    </source>
</evidence>
<feature type="region of interest" description="Disordered" evidence="1">
    <location>
        <begin position="309"/>
        <end position="381"/>
    </location>
</feature>
<feature type="compositionally biased region" description="Basic and acidic residues" evidence="1">
    <location>
        <begin position="346"/>
        <end position="381"/>
    </location>
</feature>
<reference evidence="3" key="1">
    <citation type="submission" date="2023-06" db="EMBL/GenBank/DDBJ databases">
        <title>Genome-scale phylogeny and comparative genomics of the fungal order Sordariales.</title>
        <authorList>
            <consortium name="Lawrence Berkeley National Laboratory"/>
            <person name="Hensen N."/>
            <person name="Bonometti L."/>
            <person name="Westerberg I."/>
            <person name="Brannstrom I.O."/>
            <person name="Guillou S."/>
            <person name="Cros-Aarteil S."/>
            <person name="Calhoun S."/>
            <person name="Haridas S."/>
            <person name="Kuo A."/>
            <person name="Mondo S."/>
            <person name="Pangilinan J."/>
            <person name="Riley R."/>
            <person name="LaButti K."/>
            <person name="Andreopoulos B."/>
            <person name="Lipzen A."/>
            <person name="Chen C."/>
            <person name="Yanf M."/>
            <person name="Daum C."/>
            <person name="Ng V."/>
            <person name="Clum A."/>
            <person name="Steindorff A."/>
            <person name="Ohm R."/>
            <person name="Martin F."/>
            <person name="Silar P."/>
            <person name="Natvig D."/>
            <person name="Lalanne C."/>
            <person name="Gautier V."/>
            <person name="Ament-velasquez S.L."/>
            <person name="Kruys A."/>
            <person name="Hutchinson M.I."/>
            <person name="Powell A.J."/>
            <person name="Barry K."/>
            <person name="Miller A.N."/>
            <person name="Grigoriev I.V."/>
            <person name="Debuchy R."/>
            <person name="Gladieux P."/>
            <person name="Thoren M.H."/>
            <person name="Johannesson H."/>
        </authorList>
    </citation>
    <scope>NUCLEOTIDE SEQUENCE</scope>
    <source>
        <strain evidence="3">SMH3391-2</strain>
    </source>
</reference>
<evidence type="ECO:0000313" key="3">
    <source>
        <dbReference type="EMBL" id="KAK0636013.1"/>
    </source>
</evidence>
<dbReference type="GO" id="GO:0008168">
    <property type="term" value="F:methyltransferase activity"/>
    <property type="evidence" value="ECO:0007669"/>
    <property type="project" value="InterPro"/>
</dbReference>
<feature type="compositionally biased region" description="Basic and acidic residues" evidence="1">
    <location>
        <begin position="320"/>
        <end position="334"/>
    </location>
</feature>
<comment type="caution">
    <text evidence="3">The sequence shown here is derived from an EMBL/GenBank/DDBJ whole genome shotgun (WGS) entry which is preliminary data.</text>
</comment>
<protein>
    <recommendedName>
        <fullName evidence="2">Ribosomal RNA methyltransferase FtsJ domain-containing protein</fullName>
    </recommendedName>
</protein>
<accession>A0AA39XL35</accession>
<evidence type="ECO:0000259" key="2">
    <source>
        <dbReference type="Pfam" id="PF01728"/>
    </source>
</evidence>
<dbReference type="Pfam" id="PF01728">
    <property type="entry name" value="FtsJ"/>
    <property type="match status" value="1"/>
</dbReference>
<keyword evidence="4" id="KW-1185">Reference proteome</keyword>
<dbReference type="Gene3D" id="3.40.50.150">
    <property type="entry name" value="Vaccinia Virus protein VP39"/>
    <property type="match status" value="1"/>
</dbReference>
<feature type="domain" description="Ribosomal RNA methyltransferase FtsJ" evidence="2">
    <location>
        <begin position="33"/>
        <end position="215"/>
    </location>
</feature>
<dbReference type="Proteomes" id="UP001174934">
    <property type="component" value="Unassembled WGS sequence"/>
</dbReference>
<dbReference type="InterPro" id="IPR002877">
    <property type="entry name" value="RNA_MeTrfase_FtsJ_dom"/>
</dbReference>
<name>A0AA39XL35_9PEZI</name>
<sequence>MQKIANEIHEATSALTINRSPPDKNHASHPPAILDLCMAPGGFAQVALTLNPTASLRGVTLPESSSRHKILVPNWEKDPRIQMLHCDITMLAAEMGVDLVDIPTNHPDASGFLSSRPFHNQEFDLVFCDGVVLRTQDRHEYRDKQFEVPRLTTSQLVLALQRIRDGGTLIMLMHRANSWQTVSILHALNSFASIRLFKPTLGHKTRSSFYLVAQNVRPRSAAAVKAVQKWKKQWKAATFRDGPGESKDGEALGDASKEEVVAALDEFGPKLINLAEPVFKLHVEGLSHASFMHANSNKSKFMTNWRGREAGSDVGLGPKQEPKLERDLNLERGPKPMQETKWSRVSKPERESKSEREPKPEQETKWDRGSKFDSNWRVRKI</sequence>
<dbReference type="SUPFAM" id="SSF53335">
    <property type="entry name" value="S-adenosyl-L-methionine-dependent methyltransferases"/>
    <property type="match status" value="1"/>
</dbReference>
<dbReference type="GO" id="GO:0032259">
    <property type="term" value="P:methylation"/>
    <property type="evidence" value="ECO:0007669"/>
    <property type="project" value="InterPro"/>
</dbReference>
<gene>
    <name evidence="3" type="ORF">B0T17DRAFT_517872</name>
</gene>
<dbReference type="EMBL" id="JAULSR010000001">
    <property type="protein sequence ID" value="KAK0636013.1"/>
    <property type="molecule type" value="Genomic_DNA"/>
</dbReference>
<dbReference type="InterPro" id="IPR029063">
    <property type="entry name" value="SAM-dependent_MTases_sf"/>
</dbReference>
<organism evidence="3 4">
    <name type="scientific">Bombardia bombarda</name>
    <dbReference type="NCBI Taxonomy" id="252184"/>
    <lineage>
        <taxon>Eukaryota</taxon>
        <taxon>Fungi</taxon>
        <taxon>Dikarya</taxon>
        <taxon>Ascomycota</taxon>
        <taxon>Pezizomycotina</taxon>
        <taxon>Sordariomycetes</taxon>
        <taxon>Sordariomycetidae</taxon>
        <taxon>Sordariales</taxon>
        <taxon>Lasiosphaeriaceae</taxon>
        <taxon>Bombardia</taxon>
    </lineage>
</organism>
<dbReference type="AlphaFoldDB" id="A0AA39XL35"/>